<proteinExistence type="predicted"/>
<evidence type="ECO:0000256" key="2">
    <source>
        <dbReference type="SAM" id="Phobius"/>
    </source>
</evidence>
<gene>
    <name evidence="3" type="primary">traM</name>
    <name evidence="3" type="ORF">FSA04_23930</name>
</gene>
<dbReference type="EMBL" id="VOIF01000122">
    <property type="protein sequence ID" value="TWV59923.1"/>
    <property type="molecule type" value="Genomic_DNA"/>
</dbReference>
<feature type="region of interest" description="Disordered" evidence="1">
    <location>
        <begin position="104"/>
        <end position="155"/>
    </location>
</feature>
<evidence type="ECO:0000313" key="4">
    <source>
        <dbReference type="Proteomes" id="UP000315833"/>
    </source>
</evidence>
<dbReference type="AlphaFoldDB" id="A0A5C6KB66"/>
<comment type="caution">
    <text evidence="3">The sequence shown here is derived from an EMBL/GenBank/DDBJ whole genome shotgun (WGS) entry which is preliminary data.</text>
</comment>
<accession>A0A5C6KB66</accession>
<feature type="region of interest" description="Disordered" evidence="1">
    <location>
        <begin position="64"/>
        <end position="92"/>
    </location>
</feature>
<dbReference type="RefSeq" id="WP_146265274.1">
    <property type="nucleotide sequence ID" value="NZ_VOIF01000122.1"/>
</dbReference>
<sequence>MTKTERSRIVALGGIGAVIILLVWGIIATLPKKEDGREEEVRLRSEIKDNFTLKDMLGSVEKEMENRRENRMPGGGNYGMDEPEDTVSPESEIQRIRELIRRNEQTLGSGPLFGTEQPAPSAFREKEMTDGEEEKPRKTEPEDTVPEETPRRGFNSVRLVRQDERNVIRAFVHSTQTVMVGATLKMQ</sequence>
<feature type="non-terminal residue" evidence="3">
    <location>
        <position position="187"/>
    </location>
</feature>
<evidence type="ECO:0000313" key="3">
    <source>
        <dbReference type="EMBL" id="TWV59923.1"/>
    </source>
</evidence>
<keyword evidence="2" id="KW-0472">Membrane</keyword>
<name>A0A5C6KB66_9BACT</name>
<feature type="transmembrane region" description="Helical" evidence="2">
    <location>
        <begin position="9"/>
        <end position="27"/>
    </location>
</feature>
<reference evidence="3 4" key="1">
    <citation type="submission" date="2019-07" db="EMBL/GenBank/DDBJ databases">
        <title>Genome sequencing of Bacteroides dorei iSURF_12.</title>
        <authorList>
            <person name="Sevigny J.L."/>
            <person name="Ruoff K.L."/>
            <person name="Price C.E."/>
            <person name="Valls R.A."/>
            <person name="O'Toole G.A."/>
        </authorList>
    </citation>
    <scope>NUCLEOTIDE SEQUENCE [LARGE SCALE GENOMIC DNA]</scope>
    <source>
        <strain evidence="3 4">ANK132K_1B</strain>
    </source>
</reference>
<protein>
    <submittedName>
        <fullName evidence="3">Conjugative transposon protein TraM</fullName>
    </submittedName>
</protein>
<feature type="compositionally biased region" description="Basic and acidic residues" evidence="1">
    <location>
        <begin position="123"/>
        <end position="141"/>
    </location>
</feature>
<evidence type="ECO:0000256" key="1">
    <source>
        <dbReference type="SAM" id="MobiDB-lite"/>
    </source>
</evidence>
<dbReference type="Proteomes" id="UP000315833">
    <property type="component" value="Unassembled WGS sequence"/>
</dbReference>
<keyword evidence="2" id="KW-1133">Transmembrane helix</keyword>
<keyword evidence="2" id="KW-0812">Transmembrane</keyword>
<organism evidence="3 4">
    <name type="scientific">Phocaeicola dorei</name>
    <dbReference type="NCBI Taxonomy" id="357276"/>
    <lineage>
        <taxon>Bacteria</taxon>
        <taxon>Pseudomonadati</taxon>
        <taxon>Bacteroidota</taxon>
        <taxon>Bacteroidia</taxon>
        <taxon>Bacteroidales</taxon>
        <taxon>Bacteroidaceae</taxon>
        <taxon>Phocaeicola</taxon>
    </lineage>
</organism>